<name>A0A4R2KT00_9FIRM</name>
<comment type="caution">
    <text evidence="1">The sequence shown here is derived from an EMBL/GenBank/DDBJ whole genome shotgun (WGS) entry which is preliminary data.</text>
</comment>
<gene>
    <name evidence="1" type="ORF">EV214_10760</name>
</gene>
<accession>A0A4R2KT00</accession>
<evidence type="ECO:0000313" key="1">
    <source>
        <dbReference type="EMBL" id="TCO76903.1"/>
    </source>
</evidence>
<proteinExistence type="predicted"/>
<dbReference type="EMBL" id="SLWV01000007">
    <property type="protein sequence ID" value="TCO76903.1"/>
    <property type="molecule type" value="Genomic_DNA"/>
</dbReference>
<keyword evidence="2" id="KW-1185">Reference proteome</keyword>
<dbReference type="AlphaFoldDB" id="A0A4R2KT00"/>
<sequence length="30" mass="3641">MRIICVDNYEQMSKKAANMIANRYRFLLFT</sequence>
<organism evidence="1 2">
    <name type="scientific">Marinisporobacter balticus</name>
    <dbReference type="NCBI Taxonomy" id="2018667"/>
    <lineage>
        <taxon>Bacteria</taxon>
        <taxon>Bacillati</taxon>
        <taxon>Bacillota</taxon>
        <taxon>Clostridia</taxon>
        <taxon>Peptostreptococcales</taxon>
        <taxon>Thermotaleaceae</taxon>
        <taxon>Marinisporobacter</taxon>
    </lineage>
</organism>
<protein>
    <submittedName>
        <fullName evidence="1">Uncharacterized protein</fullName>
    </submittedName>
</protein>
<dbReference type="Proteomes" id="UP000294919">
    <property type="component" value="Unassembled WGS sequence"/>
</dbReference>
<reference evidence="1 2" key="1">
    <citation type="submission" date="2019-03" db="EMBL/GenBank/DDBJ databases">
        <title>Genomic Encyclopedia of Type Strains, Phase IV (KMG-IV): sequencing the most valuable type-strain genomes for metagenomic binning, comparative biology and taxonomic classification.</title>
        <authorList>
            <person name="Goeker M."/>
        </authorList>
    </citation>
    <scope>NUCLEOTIDE SEQUENCE [LARGE SCALE GENOMIC DNA]</scope>
    <source>
        <strain evidence="1 2">DSM 102940</strain>
    </source>
</reference>
<evidence type="ECO:0000313" key="2">
    <source>
        <dbReference type="Proteomes" id="UP000294919"/>
    </source>
</evidence>